<accession>A0ABS1MCE4</accession>
<evidence type="ECO:0000256" key="1">
    <source>
        <dbReference type="ARBA" id="ARBA00004141"/>
    </source>
</evidence>
<evidence type="ECO:0000313" key="7">
    <source>
        <dbReference type="EMBL" id="MBL1078335.1"/>
    </source>
</evidence>
<keyword evidence="3 5" id="KW-1133">Transmembrane helix</keyword>
<evidence type="ECO:0000256" key="5">
    <source>
        <dbReference type="SAM" id="Phobius"/>
    </source>
</evidence>
<dbReference type="EMBL" id="JAERRJ010000011">
    <property type="protein sequence ID" value="MBL1078335.1"/>
    <property type="molecule type" value="Genomic_DNA"/>
</dbReference>
<evidence type="ECO:0000313" key="8">
    <source>
        <dbReference type="Proteomes" id="UP000602198"/>
    </source>
</evidence>
<evidence type="ECO:0000256" key="2">
    <source>
        <dbReference type="ARBA" id="ARBA00022692"/>
    </source>
</evidence>
<evidence type="ECO:0000259" key="6">
    <source>
        <dbReference type="Pfam" id="PF04138"/>
    </source>
</evidence>
<gene>
    <name evidence="7" type="ORF">JK358_28400</name>
</gene>
<keyword evidence="2 5" id="KW-0812">Transmembrane</keyword>
<feature type="transmembrane region" description="Helical" evidence="5">
    <location>
        <begin position="101"/>
        <end position="126"/>
    </location>
</feature>
<comment type="caution">
    <text evidence="7">The sequence shown here is derived from an EMBL/GenBank/DDBJ whole genome shotgun (WGS) entry which is preliminary data.</text>
</comment>
<proteinExistence type="predicted"/>
<feature type="transmembrane region" description="Helical" evidence="5">
    <location>
        <begin position="38"/>
        <end position="59"/>
    </location>
</feature>
<dbReference type="Pfam" id="PF04138">
    <property type="entry name" value="GtrA_DPMS_TM"/>
    <property type="match status" value="1"/>
</dbReference>
<dbReference type="RefSeq" id="WP_201953641.1">
    <property type="nucleotide sequence ID" value="NZ_JAERRJ010000011.1"/>
</dbReference>
<comment type="subcellular location">
    <subcellularLocation>
        <location evidence="1">Membrane</location>
        <topology evidence="1">Multi-pass membrane protein</topology>
    </subcellularLocation>
</comment>
<sequence>MTGAGSARTGPVQRFHRLCVAVTDRLPFGLGRLVAPTFVGYLMVSACTFLFDLLLLSALHSGFGIPLPIAVTLAYAAAFGLSYVLNRTLNFASHAPVGPQLAVYIVVVTVNYLVFILGVTSGLAALGVEYHLARILGGLGEGLYLYIAMRLLVFTR</sequence>
<evidence type="ECO:0000256" key="4">
    <source>
        <dbReference type="ARBA" id="ARBA00023136"/>
    </source>
</evidence>
<evidence type="ECO:0000256" key="3">
    <source>
        <dbReference type="ARBA" id="ARBA00022989"/>
    </source>
</evidence>
<feature type="transmembrane region" description="Helical" evidence="5">
    <location>
        <begin position="65"/>
        <end position="85"/>
    </location>
</feature>
<feature type="domain" description="GtrA/DPMS transmembrane" evidence="6">
    <location>
        <begin position="41"/>
        <end position="154"/>
    </location>
</feature>
<protein>
    <submittedName>
        <fullName evidence="7">GtrA family protein</fullName>
    </submittedName>
</protein>
<keyword evidence="8" id="KW-1185">Reference proteome</keyword>
<feature type="transmembrane region" description="Helical" evidence="5">
    <location>
        <begin position="132"/>
        <end position="153"/>
    </location>
</feature>
<organism evidence="7 8">
    <name type="scientific">Nocardia acididurans</name>
    <dbReference type="NCBI Taxonomy" id="2802282"/>
    <lineage>
        <taxon>Bacteria</taxon>
        <taxon>Bacillati</taxon>
        <taxon>Actinomycetota</taxon>
        <taxon>Actinomycetes</taxon>
        <taxon>Mycobacteriales</taxon>
        <taxon>Nocardiaceae</taxon>
        <taxon>Nocardia</taxon>
    </lineage>
</organism>
<reference evidence="7 8" key="1">
    <citation type="submission" date="2021-01" db="EMBL/GenBank/DDBJ databases">
        <title>WGS of actinomycetes isolated from Thailand.</title>
        <authorList>
            <person name="Thawai C."/>
        </authorList>
    </citation>
    <scope>NUCLEOTIDE SEQUENCE [LARGE SCALE GENOMIC DNA]</scope>
    <source>
        <strain evidence="7 8">LPG 2</strain>
    </source>
</reference>
<dbReference type="Proteomes" id="UP000602198">
    <property type="component" value="Unassembled WGS sequence"/>
</dbReference>
<name>A0ABS1MCE4_9NOCA</name>
<dbReference type="InterPro" id="IPR007267">
    <property type="entry name" value="GtrA_DPMS_TM"/>
</dbReference>
<keyword evidence="4 5" id="KW-0472">Membrane</keyword>